<reference evidence="3" key="1">
    <citation type="submission" date="2018-09" db="EMBL/GenBank/DDBJ databases">
        <title>Paracoccus onubensis nov. sp. a moderate halophilic bacterium isolated from Gruta de las Maravillas (Aracena, Spain).</title>
        <authorList>
            <person name="Jurado V."/>
            <person name="Gutierrez-Patricio S."/>
            <person name="Gonzalez-Pimentel J.L."/>
            <person name="Miller A.Z."/>
            <person name="Laiz L."/>
            <person name="Saiz-Jimenez C."/>
        </authorList>
    </citation>
    <scope>NUCLEOTIDE SEQUENCE [LARGE SCALE GENOMIC DNA]</scope>
    <source>
        <strain evidence="3">DSM 26381</strain>
    </source>
</reference>
<dbReference type="InterPro" id="IPR029044">
    <property type="entry name" value="Nucleotide-diphossugar_trans"/>
</dbReference>
<dbReference type="PANTHER" id="PTHR43685:SF2">
    <property type="entry name" value="GLYCOSYLTRANSFERASE 2-LIKE DOMAIN-CONTAINING PROTEIN"/>
    <property type="match status" value="1"/>
</dbReference>
<organism evidence="2 3">
    <name type="scientific">Paracoccus siganidrum</name>
    <dbReference type="NCBI Taxonomy" id="1276757"/>
    <lineage>
        <taxon>Bacteria</taxon>
        <taxon>Pseudomonadati</taxon>
        <taxon>Pseudomonadota</taxon>
        <taxon>Alphaproteobacteria</taxon>
        <taxon>Rhodobacterales</taxon>
        <taxon>Paracoccaceae</taxon>
        <taxon>Paracoccus</taxon>
    </lineage>
</organism>
<name>A0A419AAA7_9RHOB</name>
<sequence>MAAIDKTERLRKALLASGLFDAGWYAAAYPDVALTGMDPLEHFLRIGLLTHRDPGPDFSETFFRIAAPGIGNSGGSALIHRLEHGPLPVQASRVMMAAMALARTGRDGDAMRLARAHLGPEADRPLQLFQANKAVAAGGWNAWLAHLNAYLAPYRIAPVALRDGGSLLHRLTTAPLPAVTGGPKVSIIMPAHDAAATVGAAAGSILRQTWTNLELLIVDDASSDGTWRVLEGLAAADPRVRIRRNPRNVGPYVSKNLALREASGDWITGHDADDWAHPQRIENHVAAVLQTQGAIRAGTNFMLRVASSGRFGNVIGTSPHHSPDGIRRRAFISCLFHRQTMDRQLGFWDSVRFGADGEMLNRVQRVLGPAYRDFDLFAMLCLDLTGSLTNDAEHGLNTASGVSETRRSYNAAYEVWHASADPATLRLDFPPAARPFPVPEAVTVPAADIAACEADETARRQPSAAG</sequence>
<keyword evidence="3" id="KW-1185">Reference proteome</keyword>
<comment type="caution">
    <text evidence="2">The sequence shown here is derived from an EMBL/GenBank/DDBJ whole genome shotgun (WGS) entry which is preliminary data.</text>
</comment>
<dbReference type="RefSeq" id="WP_119896997.1">
    <property type="nucleotide sequence ID" value="NZ_QNRC01000009.1"/>
</dbReference>
<keyword evidence="2" id="KW-0808">Transferase</keyword>
<dbReference type="OrthoDB" id="7527830at2"/>
<dbReference type="EMBL" id="QZEW01000014">
    <property type="protein sequence ID" value="RJL19690.1"/>
    <property type="molecule type" value="Genomic_DNA"/>
</dbReference>
<dbReference type="GO" id="GO:0016740">
    <property type="term" value="F:transferase activity"/>
    <property type="evidence" value="ECO:0007669"/>
    <property type="project" value="UniProtKB-KW"/>
</dbReference>
<dbReference type="InterPro" id="IPR050834">
    <property type="entry name" value="Glycosyltransf_2"/>
</dbReference>
<proteinExistence type="predicted"/>
<dbReference type="CDD" id="cd00761">
    <property type="entry name" value="Glyco_tranf_GTA_type"/>
    <property type="match status" value="1"/>
</dbReference>
<dbReference type="Proteomes" id="UP000283587">
    <property type="component" value="Unassembled WGS sequence"/>
</dbReference>
<dbReference type="InterPro" id="IPR001173">
    <property type="entry name" value="Glyco_trans_2-like"/>
</dbReference>
<dbReference type="AlphaFoldDB" id="A0A419AAA7"/>
<evidence type="ECO:0000259" key="1">
    <source>
        <dbReference type="Pfam" id="PF00535"/>
    </source>
</evidence>
<feature type="domain" description="Glycosyltransferase 2-like" evidence="1">
    <location>
        <begin position="186"/>
        <end position="291"/>
    </location>
</feature>
<dbReference type="SUPFAM" id="SSF53448">
    <property type="entry name" value="Nucleotide-diphospho-sugar transferases"/>
    <property type="match status" value="1"/>
</dbReference>
<protein>
    <submittedName>
        <fullName evidence="2">Glycosyltransferase family 2 protein</fullName>
    </submittedName>
</protein>
<dbReference type="Gene3D" id="3.90.550.10">
    <property type="entry name" value="Spore Coat Polysaccharide Biosynthesis Protein SpsA, Chain A"/>
    <property type="match status" value="1"/>
</dbReference>
<accession>A0A419AAA7</accession>
<dbReference type="PANTHER" id="PTHR43685">
    <property type="entry name" value="GLYCOSYLTRANSFERASE"/>
    <property type="match status" value="1"/>
</dbReference>
<dbReference type="Pfam" id="PF00535">
    <property type="entry name" value="Glycos_transf_2"/>
    <property type="match status" value="1"/>
</dbReference>
<evidence type="ECO:0000313" key="3">
    <source>
        <dbReference type="Proteomes" id="UP000283587"/>
    </source>
</evidence>
<evidence type="ECO:0000313" key="2">
    <source>
        <dbReference type="EMBL" id="RJL19690.1"/>
    </source>
</evidence>
<gene>
    <name evidence="2" type="ORF">D3P05_04530</name>
</gene>